<organism evidence="3 4">
    <name type="scientific">Kutzneria buriramensis</name>
    <dbReference type="NCBI Taxonomy" id="1045776"/>
    <lineage>
        <taxon>Bacteria</taxon>
        <taxon>Bacillati</taxon>
        <taxon>Actinomycetota</taxon>
        <taxon>Actinomycetes</taxon>
        <taxon>Pseudonocardiales</taxon>
        <taxon>Pseudonocardiaceae</taxon>
        <taxon>Kutzneria</taxon>
    </lineage>
</organism>
<accession>A0A3E0I9G8</accession>
<protein>
    <submittedName>
        <fullName evidence="3">N-acetylglucosaminyldiphosphoundecaprenol N-acetyl-beta-D-mannosaminyltransferase</fullName>
    </submittedName>
</protein>
<reference evidence="3 4" key="1">
    <citation type="submission" date="2018-08" db="EMBL/GenBank/DDBJ databases">
        <title>Genomic Encyclopedia of Archaeal and Bacterial Type Strains, Phase II (KMG-II): from individual species to whole genera.</title>
        <authorList>
            <person name="Goeker M."/>
        </authorList>
    </citation>
    <scope>NUCLEOTIDE SEQUENCE [LARGE SCALE GENOMIC DNA]</scope>
    <source>
        <strain evidence="3 4">DSM 45791</strain>
    </source>
</reference>
<dbReference type="EMBL" id="QUNO01000001">
    <property type="protein sequence ID" value="REH55279.1"/>
    <property type="molecule type" value="Genomic_DNA"/>
</dbReference>
<dbReference type="InterPro" id="IPR004629">
    <property type="entry name" value="WecG_TagA_CpsF"/>
</dbReference>
<gene>
    <name evidence="3" type="ORF">BCF44_101299</name>
</gene>
<proteinExistence type="predicted"/>
<dbReference type="GO" id="GO:0016758">
    <property type="term" value="F:hexosyltransferase activity"/>
    <property type="evidence" value="ECO:0007669"/>
    <property type="project" value="TreeGrafter"/>
</dbReference>
<keyword evidence="1" id="KW-0328">Glycosyltransferase</keyword>
<name>A0A3E0I9G8_9PSEU</name>
<dbReference type="CDD" id="cd06533">
    <property type="entry name" value="Glyco_transf_WecG_TagA"/>
    <property type="match status" value="1"/>
</dbReference>
<dbReference type="RefSeq" id="WP_116172234.1">
    <property type="nucleotide sequence ID" value="NZ_CP144375.1"/>
</dbReference>
<dbReference type="Pfam" id="PF03808">
    <property type="entry name" value="Glyco_tran_WecG"/>
    <property type="match status" value="1"/>
</dbReference>
<sequence>MTIPALRVGPVRVHDLDFDPAAQEILRLAETNAGERAVVVTPNGQHLDLLQRDRALMAAYHRAELVLPDGWPVVLAMKWRGAKAGARVTGADLLPALCAEAADRGIAVGFLGGKPGVAAKAAERLVRRLPELKVELVHSPPLGFENDEDVCRETSELVEMSGVQLLFVGLGAPKQELFADRWLRMSGRGVSVCVGAAIDFIAGEQTRAPEIWRKLGAEWLYRMLREPRRLAGRYARSVPVVLRVLGDAAVARLLGARR</sequence>
<dbReference type="AlphaFoldDB" id="A0A3E0I9G8"/>
<dbReference type="Proteomes" id="UP000256269">
    <property type="component" value="Unassembled WGS sequence"/>
</dbReference>
<evidence type="ECO:0000256" key="2">
    <source>
        <dbReference type="ARBA" id="ARBA00022679"/>
    </source>
</evidence>
<evidence type="ECO:0000313" key="4">
    <source>
        <dbReference type="Proteomes" id="UP000256269"/>
    </source>
</evidence>
<dbReference type="NCBIfam" id="TIGR00696">
    <property type="entry name" value="wecG_tagA_cpsF"/>
    <property type="match status" value="1"/>
</dbReference>
<dbReference type="PANTHER" id="PTHR34136">
    <property type="match status" value="1"/>
</dbReference>
<comment type="caution">
    <text evidence="3">The sequence shown here is derived from an EMBL/GenBank/DDBJ whole genome shotgun (WGS) entry which is preliminary data.</text>
</comment>
<dbReference type="OrthoDB" id="9771846at2"/>
<keyword evidence="4" id="KW-1185">Reference proteome</keyword>
<dbReference type="PANTHER" id="PTHR34136:SF1">
    <property type="entry name" value="UDP-N-ACETYL-D-MANNOSAMINURONIC ACID TRANSFERASE"/>
    <property type="match status" value="1"/>
</dbReference>
<evidence type="ECO:0000313" key="3">
    <source>
        <dbReference type="EMBL" id="REH55279.1"/>
    </source>
</evidence>
<keyword evidence="2 3" id="KW-0808">Transferase</keyword>
<evidence type="ECO:0000256" key="1">
    <source>
        <dbReference type="ARBA" id="ARBA00022676"/>
    </source>
</evidence>